<feature type="domain" description="OmpA-like" evidence="10">
    <location>
        <begin position="56"/>
        <end position="169"/>
    </location>
</feature>
<reference evidence="11 12" key="1">
    <citation type="submission" date="2019-01" db="EMBL/GenBank/DDBJ databases">
        <authorList>
            <person name="Chen W.-M."/>
        </authorList>
    </citation>
    <scope>NUCLEOTIDE SEQUENCE [LARGE SCALE GENOMIC DNA]</scope>
    <source>
        <strain evidence="11 12">KYPC3</strain>
    </source>
</reference>
<evidence type="ECO:0000256" key="2">
    <source>
        <dbReference type="ARBA" id="ARBA00022729"/>
    </source>
</evidence>
<evidence type="ECO:0000256" key="3">
    <source>
        <dbReference type="ARBA" id="ARBA00023136"/>
    </source>
</evidence>
<evidence type="ECO:0000313" key="12">
    <source>
        <dbReference type="Proteomes" id="UP000283077"/>
    </source>
</evidence>
<accession>A0A437R1C2</accession>
<keyword evidence="1 8" id="KW-0132">Cell division</keyword>
<dbReference type="NCBIfam" id="TIGR02802">
    <property type="entry name" value="Pal_lipo"/>
    <property type="match status" value="1"/>
</dbReference>
<comment type="subcellular location">
    <subcellularLocation>
        <location evidence="8">Cell outer membrane</location>
        <topology evidence="8">Lipid-anchor</topology>
    </subcellularLocation>
</comment>
<dbReference type="PRINTS" id="PR01021">
    <property type="entry name" value="OMPADOMAIN"/>
</dbReference>
<keyword evidence="7 8" id="KW-0131">Cell cycle</keyword>
<feature type="signal peptide" evidence="9">
    <location>
        <begin position="1"/>
        <end position="20"/>
    </location>
</feature>
<comment type="subunit">
    <text evidence="8">The Tol-Pal system is composed of five core proteins: the inner membrane proteins TolA, TolQ and TolR, the periplasmic protein TolB and the outer membrane protein Pal. They form a network linking the inner and outer membranes and the peptidoglycan layer.</text>
</comment>
<dbReference type="CDD" id="cd07185">
    <property type="entry name" value="OmpA_C-like"/>
    <property type="match status" value="1"/>
</dbReference>
<evidence type="ECO:0000313" key="11">
    <source>
        <dbReference type="EMBL" id="RVU40569.1"/>
    </source>
</evidence>
<evidence type="ECO:0000256" key="9">
    <source>
        <dbReference type="SAM" id="SignalP"/>
    </source>
</evidence>
<evidence type="ECO:0000259" key="10">
    <source>
        <dbReference type="PROSITE" id="PS51123"/>
    </source>
</evidence>
<evidence type="ECO:0000256" key="8">
    <source>
        <dbReference type="HAMAP-Rule" id="MF_02204"/>
    </source>
</evidence>
<dbReference type="Proteomes" id="UP000283077">
    <property type="component" value="Unassembled WGS sequence"/>
</dbReference>
<dbReference type="PANTHER" id="PTHR30329">
    <property type="entry name" value="STATOR ELEMENT OF FLAGELLAR MOTOR COMPLEX"/>
    <property type="match status" value="1"/>
</dbReference>
<keyword evidence="5 8" id="KW-0998">Cell outer membrane</keyword>
<protein>
    <recommendedName>
        <fullName evidence="8">Peptidoglycan-associated lipoprotein</fullName>
        <shortName evidence="8">PAL</shortName>
    </recommendedName>
</protein>
<dbReference type="PANTHER" id="PTHR30329:SF21">
    <property type="entry name" value="LIPOPROTEIN YIAD-RELATED"/>
    <property type="match status" value="1"/>
</dbReference>
<dbReference type="PROSITE" id="PS01068">
    <property type="entry name" value="OMPA_1"/>
    <property type="match status" value="1"/>
</dbReference>
<dbReference type="InterPro" id="IPR006664">
    <property type="entry name" value="OMP_bac"/>
</dbReference>
<dbReference type="InterPro" id="IPR036737">
    <property type="entry name" value="OmpA-like_sf"/>
</dbReference>
<keyword evidence="2 8" id="KW-0732">Signal</keyword>
<comment type="function">
    <text evidence="8">Part of the Tol-Pal system, which plays a role in outer membrane invagination during cell division and is important for maintaining outer membrane integrity.</text>
</comment>
<dbReference type="Pfam" id="PF00691">
    <property type="entry name" value="OmpA"/>
    <property type="match status" value="1"/>
</dbReference>
<evidence type="ECO:0000256" key="4">
    <source>
        <dbReference type="ARBA" id="ARBA00023139"/>
    </source>
</evidence>
<evidence type="ECO:0000256" key="5">
    <source>
        <dbReference type="ARBA" id="ARBA00023237"/>
    </source>
</evidence>
<name>A0A437R1C2_9GAMM</name>
<dbReference type="EMBL" id="SACS01000004">
    <property type="protein sequence ID" value="RVU40569.1"/>
    <property type="molecule type" value="Genomic_DNA"/>
</dbReference>
<dbReference type="InterPro" id="IPR006665">
    <property type="entry name" value="OmpA-like"/>
</dbReference>
<dbReference type="Gene3D" id="3.30.1330.60">
    <property type="entry name" value="OmpA-like domain"/>
    <property type="match status" value="1"/>
</dbReference>
<gene>
    <name evidence="8 11" type="primary">pal</name>
    <name evidence="11" type="ORF">EOE67_05840</name>
</gene>
<dbReference type="AlphaFoldDB" id="A0A437R1C2"/>
<dbReference type="OrthoDB" id="9809164at2"/>
<comment type="caution">
    <text evidence="11">The sequence shown here is derived from an EMBL/GenBank/DDBJ whole genome shotgun (WGS) entry which is preliminary data.</text>
</comment>
<sequence length="169" mass="18188">MNLNKVLKGLLVAVPVLTLAACSSNNDTDAGASNEVANQPVQAVDQGMSDAEQLRQQLEALRQQNTIYFDFDKSTIRSEFASVLDAHAAFLRARTTISVTVEGHTDARGTPEYNIALGERRAQSVQSYLANLGVAAGQLSVVSYGEEKPVDAGNTEDAFAKNRRAVLVY</sequence>
<dbReference type="HAMAP" id="MF_02204">
    <property type="entry name" value="Pal"/>
    <property type="match status" value="1"/>
</dbReference>
<keyword evidence="6 8" id="KW-0449">Lipoprotein</keyword>
<dbReference type="GO" id="GO:0009279">
    <property type="term" value="C:cell outer membrane"/>
    <property type="evidence" value="ECO:0007669"/>
    <property type="project" value="UniProtKB-SubCell"/>
</dbReference>
<dbReference type="InterPro" id="IPR014169">
    <property type="entry name" value="Pal_lipo_C"/>
</dbReference>
<proteinExistence type="inferred from homology"/>
<evidence type="ECO:0000256" key="6">
    <source>
        <dbReference type="ARBA" id="ARBA00023288"/>
    </source>
</evidence>
<dbReference type="PROSITE" id="PS51123">
    <property type="entry name" value="OMPA_2"/>
    <property type="match status" value="1"/>
</dbReference>
<feature type="chain" id="PRO_5019252533" description="Peptidoglycan-associated lipoprotein" evidence="9">
    <location>
        <begin position="21"/>
        <end position="169"/>
    </location>
</feature>
<evidence type="ECO:0000256" key="7">
    <source>
        <dbReference type="ARBA" id="ARBA00023306"/>
    </source>
</evidence>
<keyword evidence="3 8" id="KW-0472">Membrane</keyword>
<dbReference type="PROSITE" id="PS51257">
    <property type="entry name" value="PROKAR_LIPOPROTEIN"/>
    <property type="match status" value="1"/>
</dbReference>
<dbReference type="GO" id="GO:0051301">
    <property type="term" value="P:cell division"/>
    <property type="evidence" value="ECO:0007669"/>
    <property type="project" value="UniProtKB-UniRule"/>
</dbReference>
<dbReference type="SUPFAM" id="SSF103088">
    <property type="entry name" value="OmpA-like"/>
    <property type="match status" value="1"/>
</dbReference>
<organism evidence="11 12">
    <name type="scientific">Rheinheimera riviphila</name>
    <dbReference type="NCBI Taxonomy" id="1834037"/>
    <lineage>
        <taxon>Bacteria</taxon>
        <taxon>Pseudomonadati</taxon>
        <taxon>Pseudomonadota</taxon>
        <taxon>Gammaproteobacteria</taxon>
        <taxon>Chromatiales</taxon>
        <taxon>Chromatiaceae</taxon>
        <taxon>Rheinheimera</taxon>
    </lineage>
</organism>
<dbReference type="InterPro" id="IPR006690">
    <property type="entry name" value="OMPA-like_CS"/>
</dbReference>
<dbReference type="InterPro" id="IPR050330">
    <property type="entry name" value="Bact_OuterMem_StrucFunc"/>
</dbReference>
<comment type="similarity">
    <text evidence="8">Belongs to the Pal lipoprotein family.</text>
</comment>
<dbReference type="RefSeq" id="WP_127698106.1">
    <property type="nucleotide sequence ID" value="NZ_SACS01000004.1"/>
</dbReference>
<keyword evidence="12" id="KW-1185">Reference proteome</keyword>
<dbReference type="InterPro" id="IPR039001">
    <property type="entry name" value="Pal"/>
</dbReference>
<evidence type="ECO:0000256" key="1">
    <source>
        <dbReference type="ARBA" id="ARBA00022618"/>
    </source>
</evidence>
<keyword evidence="4 8" id="KW-0564">Palmitate</keyword>